<dbReference type="RefSeq" id="WP_002992967.1">
    <property type="nucleotide sequence ID" value="NZ_GL379770.1"/>
</dbReference>
<accession>D7VN57</accession>
<evidence type="ECO:0000313" key="3">
    <source>
        <dbReference type="Proteomes" id="UP000006258"/>
    </source>
</evidence>
<feature type="region of interest" description="Disordered" evidence="1">
    <location>
        <begin position="1"/>
        <end position="60"/>
    </location>
</feature>
<dbReference type="STRING" id="525373.HMPREF0766_12427"/>
<dbReference type="HOGENOM" id="CLU_2262043_0_0_10"/>
<evidence type="ECO:0000256" key="1">
    <source>
        <dbReference type="SAM" id="MobiDB-lite"/>
    </source>
</evidence>
<dbReference type="OrthoDB" id="712892at2"/>
<dbReference type="EMBL" id="ACHA02000011">
    <property type="protein sequence ID" value="EFK57354.1"/>
    <property type="molecule type" value="Genomic_DNA"/>
</dbReference>
<proteinExistence type="predicted"/>
<gene>
    <name evidence="2" type="ORF">HMPREF0766_12427</name>
</gene>
<organism evidence="2 3">
    <name type="scientific">Sphingobacterium spiritivorum ATCC 33861</name>
    <dbReference type="NCBI Taxonomy" id="525373"/>
    <lineage>
        <taxon>Bacteria</taxon>
        <taxon>Pseudomonadati</taxon>
        <taxon>Bacteroidota</taxon>
        <taxon>Sphingobacteriia</taxon>
        <taxon>Sphingobacteriales</taxon>
        <taxon>Sphingobacteriaceae</taxon>
        <taxon>Sphingobacterium</taxon>
    </lineage>
</organism>
<evidence type="ECO:0000313" key="2">
    <source>
        <dbReference type="EMBL" id="EFK57354.1"/>
    </source>
</evidence>
<keyword evidence="3" id="KW-1185">Reference proteome</keyword>
<protein>
    <submittedName>
        <fullName evidence="2">Uncharacterized protein</fullName>
    </submittedName>
</protein>
<dbReference type="GeneID" id="95427972"/>
<dbReference type="Proteomes" id="UP000006258">
    <property type="component" value="Unassembled WGS sequence"/>
</dbReference>
<dbReference type="AlphaFoldDB" id="D7VN57"/>
<feature type="compositionally biased region" description="Polar residues" evidence="1">
    <location>
        <begin position="7"/>
        <end position="20"/>
    </location>
</feature>
<feature type="compositionally biased region" description="Basic and acidic residues" evidence="1">
    <location>
        <begin position="23"/>
        <end position="56"/>
    </location>
</feature>
<sequence length="103" mass="11193">MADQENKQGTQPGVPSSSPQGAEDAKLKAEQEAKAKADKDAADAKAKADAKAEKDKKSKKYTVISPFADKDNFGKKWVEGDDVSHFEQDRLDLCVERGLVKKG</sequence>
<reference evidence="2" key="1">
    <citation type="submission" date="2010-07" db="EMBL/GenBank/DDBJ databases">
        <authorList>
            <person name="Muzny D."/>
            <person name="Qin X."/>
            <person name="Buhay C."/>
            <person name="Dugan-Rocha S."/>
            <person name="Ding Y."/>
            <person name="Chen G."/>
            <person name="Hawes A."/>
            <person name="Holder M."/>
            <person name="Jhangiani S."/>
            <person name="Johnson A."/>
            <person name="Khan Z."/>
            <person name="Li Z."/>
            <person name="Liu W."/>
            <person name="Liu X."/>
            <person name="Perez L."/>
            <person name="Shen H."/>
            <person name="Wang Q."/>
            <person name="Watt J."/>
            <person name="Xi L."/>
            <person name="Xin Y."/>
            <person name="Zhou J."/>
            <person name="Deng J."/>
            <person name="Jiang H."/>
            <person name="Liu Y."/>
            <person name="Qu J."/>
            <person name="Song X.-Z."/>
            <person name="Zhang L."/>
            <person name="Villasana D."/>
            <person name="Johnson A."/>
            <person name="Liu J."/>
            <person name="Liyanage D."/>
            <person name="Lorensuhewa L."/>
            <person name="Robinson T."/>
            <person name="Song A."/>
            <person name="Song B.-B."/>
            <person name="Dinh H."/>
            <person name="Thornton R."/>
            <person name="Coyle M."/>
            <person name="Francisco L."/>
            <person name="Jackson L."/>
            <person name="Javaid M."/>
            <person name="Korchina V."/>
            <person name="Kovar C."/>
            <person name="Mata R."/>
            <person name="Mathew T."/>
            <person name="Ngo R."/>
            <person name="Nguyen L."/>
            <person name="Nguyen N."/>
            <person name="Okwuonu G."/>
            <person name="Ongeri F."/>
            <person name="Pham C."/>
            <person name="Simmons D."/>
            <person name="Wilczek-Boney K."/>
            <person name="Hale W."/>
            <person name="Jakkamsetti A."/>
            <person name="Pham P."/>
            <person name="Ruth R."/>
            <person name="San Lucas F."/>
            <person name="Warren J."/>
            <person name="Zhang J."/>
            <person name="Zhao Z."/>
            <person name="Zhou C."/>
            <person name="Zhu D."/>
            <person name="Lee S."/>
            <person name="Bess C."/>
            <person name="Blankenburg K."/>
            <person name="Forbes L."/>
            <person name="Fu Q."/>
            <person name="Gubbala S."/>
            <person name="Hirani K."/>
            <person name="Jayaseelan J.C."/>
            <person name="Lara F."/>
            <person name="Munidasa M."/>
            <person name="Palculict T."/>
            <person name="Patil S."/>
            <person name="Pu L.-L."/>
            <person name="Saada N."/>
            <person name="Tang L."/>
            <person name="Weissenberger G."/>
            <person name="Zhu Y."/>
            <person name="Hemphill L."/>
            <person name="Shang Y."/>
            <person name="Youmans B."/>
            <person name="Ayvaz T."/>
            <person name="Ross M."/>
            <person name="Santibanez J."/>
            <person name="Aqrawi P."/>
            <person name="Gross S."/>
            <person name="Joshi V."/>
            <person name="Fowler G."/>
            <person name="Nazareth L."/>
            <person name="Reid J."/>
            <person name="Worley K."/>
            <person name="Petrosino J."/>
            <person name="Highlander S."/>
            <person name="Gibbs R."/>
        </authorList>
    </citation>
    <scope>NUCLEOTIDE SEQUENCE [LARGE SCALE GENOMIC DNA]</scope>
    <source>
        <strain evidence="2">ATCC 33861</strain>
    </source>
</reference>
<comment type="caution">
    <text evidence="2">The sequence shown here is derived from an EMBL/GenBank/DDBJ whole genome shotgun (WGS) entry which is preliminary data.</text>
</comment>
<name>D7VN57_SPHSI</name>